<proteinExistence type="predicted"/>
<dbReference type="InterPro" id="IPR006076">
    <property type="entry name" value="FAD-dep_OxRdtase"/>
</dbReference>
<dbReference type="Gene3D" id="3.50.50.60">
    <property type="entry name" value="FAD/NAD(P)-binding domain"/>
    <property type="match status" value="1"/>
</dbReference>
<comment type="caution">
    <text evidence="3">The sequence shown here is derived from an EMBL/GenBank/DDBJ whole genome shotgun (WGS) entry which is preliminary data.</text>
</comment>
<keyword evidence="4" id="KW-1185">Reference proteome</keyword>
<protein>
    <submittedName>
        <fullName evidence="3">FAD-dependent oxidoreductase</fullName>
    </submittedName>
</protein>
<dbReference type="Gene3D" id="3.30.9.10">
    <property type="entry name" value="D-Amino Acid Oxidase, subunit A, domain 2"/>
    <property type="match status" value="1"/>
</dbReference>
<accession>A0A916ZQG0</accession>
<dbReference type="EMBL" id="BMGL01000004">
    <property type="protein sequence ID" value="GGE08941.1"/>
    <property type="molecule type" value="Genomic_DNA"/>
</dbReference>
<dbReference type="AlphaFoldDB" id="A0A916ZQG0"/>
<organism evidence="3 4">
    <name type="scientific">Psychroflexus salis</name>
    <dbReference type="NCBI Taxonomy" id="1526574"/>
    <lineage>
        <taxon>Bacteria</taxon>
        <taxon>Pseudomonadati</taxon>
        <taxon>Bacteroidota</taxon>
        <taxon>Flavobacteriia</taxon>
        <taxon>Flavobacteriales</taxon>
        <taxon>Flavobacteriaceae</taxon>
        <taxon>Psychroflexus</taxon>
    </lineage>
</organism>
<sequence>MLDYIVVGFGISGLSVTRSLSNRKLSFVLYNNSSQNASLAAGGLVNPLMLKTGKPVWNVDEFLPHAKSFYSSFNQEYFSSLPIHRVFFSVEDQNNHVSQFQNSLTSLYTKYAILEAYPNINAPYKMSEVLGGGVIQIQRLLQNELYNLKQQNKIFTETFNHDLLVFHKNHIEYKGTKARNIIFCEGYGICLNPFFKQLPIQGNKGEYLLFKSRELQLNAILKNKYFLIPLGNDVYKYGATYNRNDFSKLASQEAREEMLVYLDKLISCSYEIIEQIAGIRPTVKDKKPIYGTHPIYKNMHILNGMGSRGLMMAPLLAEELLRHIEQGEPLRKEVDVKRFIAT</sequence>
<evidence type="ECO:0000313" key="4">
    <source>
        <dbReference type="Proteomes" id="UP000599688"/>
    </source>
</evidence>
<gene>
    <name evidence="3" type="primary">fjo30</name>
    <name evidence="3" type="ORF">GCM10010831_08140</name>
</gene>
<evidence type="ECO:0000259" key="2">
    <source>
        <dbReference type="Pfam" id="PF01266"/>
    </source>
</evidence>
<dbReference type="GO" id="GO:0016491">
    <property type="term" value="F:oxidoreductase activity"/>
    <property type="evidence" value="ECO:0007669"/>
    <property type="project" value="UniProtKB-KW"/>
</dbReference>
<dbReference type="PANTHER" id="PTHR13847">
    <property type="entry name" value="SARCOSINE DEHYDROGENASE-RELATED"/>
    <property type="match status" value="1"/>
</dbReference>
<name>A0A916ZQG0_9FLAO</name>
<evidence type="ECO:0000256" key="1">
    <source>
        <dbReference type="ARBA" id="ARBA00023002"/>
    </source>
</evidence>
<dbReference type="Proteomes" id="UP000599688">
    <property type="component" value="Unassembled WGS sequence"/>
</dbReference>
<keyword evidence="1" id="KW-0560">Oxidoreductase</keyword>
<feature type="domain" description="FAD dependent oxidoreductase" evidence="2">
    <location>
        <begin position="3"/>
        <end position="320"/>
    </location>
</feature>
<reference evidence="3 4" key="1">
    <citation type="journal article" date="2014" name="Int. J. Syst. Evol. Microbiol.">
        <title>Complete genome sequence of Corynebacterium casei LMG S-19264T (=DSM 44701T), isolated from a smear-ripened cheese.</title>
        <authorList>
            <consortium name="US DOE Joint Genome Institute (JGI-PGF)"/>
            <person name="Walter F."/>
            <person name="Albersmeier A."/>
            <person name="Kalinowski J."/>
            <person name="Ruckert C."/>
        </authorList>
    </citation>
    <scope>NUCLEOTIDE SEQUENCE [LARGE SCALE GENOMIC DNA]</scope>
    <source>
        <strain evidence="3 4">CGMCC 1.12925</strain>
    </source>
</reference>
<evidence type="ECO:0000313" key="3">
    <source>
        <dbReference type="EMBL" id="GGE08941.1"/>
    </source>
</evidence>
<dbReference type="PANTHER" id="PTHR13847:SF289">
    <property type="entry name" value="GLYCINE OXIDASE"/>
    <property type="match status" value="1"/>
</dbReference>
<dbReference type="RefSeq" id="WP_188405526.1">
    <property type="nucleotide sequence ID" value="NZ_BMGL01000004.1"/>
</dbReference>
<dbReference type="Pfam" id="PF01266">
    <property type="entry name" value="DAO"/>
    <property type="match status" value="1"/>
</dbReference>
<dbReference type="InterPro" id="IPR036188">
    <property type="entry name" value="FAD/NAD-bd_sf"/>
</dbReference>
<dbReference type="SUPFAM" id="SSF51971">
    <property type="entry name" value="Nucleotide-binding domain"/>
    <property type="match status" value="1"/>
</dbReference>
<dbReference type="GO" id="GO:0005737">
    <property type="term" value="C:cytoplasm"/>
    <property type="evidence" value="ECO:0007669"/>
    <property type="project" value="TreeGrafter"/>
</dbReference>